<dbReference type="InterPro" id="IPR002942">
    <property type="entry name" value="S4_RNA-bd"/>
</dbReference>
<dbReference type="PANTHER" id="PTHR47683:SF4">
    <property type="entry name" value="PSEUDOURIDINE SYNTHASE"/>
    <property type="match status" value="1"/>
</dbReference>
<dbReference type="SMART" id="SM00363">
    <property type="entry name" value="S4"/>
    <property type="match status" value="1"/>
</dbReference>
<dbReference type="EMBL" id="DVJK01000031">
    <property type="protein sequence ID" value="HIS66124.1"/>
    <property type="molecule type" value="Genomic_DNA"/>
</dbReference>
<dbReference type="EC" id="5.4.99.-" evidence="5"/>
<dbReference type="PROSITE" id="PS50889">
    <property type="entry name" value="S4"/>
    <property type="match status" value="1"/>
</dbReference>
<dbReference type="InterPro" id="IPR018496">
    <property type="entry name" value="PsdUridine_synth_RsuA/RluB_CS"/>
</dbReference>
<evidence type="ECO:0000313" key="7">
    <source>
        <dbReference type="EMBL" id="HIS66124.1"/>
    </source>
</evidence>
<gene>
    <name evidence="7" type="ORF">IAC18_01040</name>
</gene>
<evidence type="ECO:0000313" key="8">
    <source>
        <dbReference type="Proteomes" id="UP000824001"/>
    </source>
</evidence>
<dbReference type="GO" id="GO:0120159">
    <property type="term" value="F:rRNA pseudouridine synthase activity"/>
    <property type="evidence" value="ECO:0007669"/>
    <property type="project" value="UniProtKB-ARBA"/>
</dbReference>
<reference evidence="7" key="1">
    <citation type="submission" date="2020-10" db="EMBL/GenBank/DDBJ databases">
        <authorList>
            <person name="Gilroy R."/>
        </authorList>
    </citation>
    <scope>NUCLEOTIDE SEQUENCE</scope>
    <source>
        <strain evidence="7">ChiHjej10B9-9673</strain>
    </source>
</reference>
<dbReference type="CDD" id="cd02553">
    <property type="entry name" value="PseudoU_synth_RsuA"/>
    <property type="match status" value="1"/>
</dbReference>
<comment type="similarity">
    <text evidence="1 5">Belongs to the pseudouridine synthase RsuA family.</text>
</comment>
<keyword evidence="3 5" id="KW-0413">Isomerase</keyword>
<dbReference type="Proteomes" id="UP000824001">
    <property type="component" value="Unassembled WGS sequence"/>
</dbReference>
<dbReference type="Pfam" id="PF01479">
    <property type="entry name" value="S4"/>
    <property type="match status" value="1"/>
</dbReference>
<organism evidence="7 8">
    <name type="scientific">Candidatus Scatomorpha merdipullorum</name>
    <dbReference type="NCBI Taxonomy" id="2840927"/>
    <lineage>
        <taxon>Bacteria</taxon>
        <taxon>Bacillati</taxon>
        <taxon>Bacillota</taxon>
        <taxon>Clostridia</taxon>
        <taxon>Eubacteriales</taxon>
        <taxon>Candidatus Scatomorpha</taxon>
    </lineage>
</organism>
<dbReference type="Gene3D" id="3.30.70.1560">
    <property type="entry name" value="Alpha-L RNA-binding motif"/>
    <property type="match status" value="1"/>
</dbReference>
<accession>A0A9D1FCA2</accession>
<evidence type="ECO:0000256" key="2">
    <source>
        <dbReference type="ARBA" id="ARBA00022884"/>
    </source>
</evidence>
<dbReference type="Gene3D" id="3.30.70.580">
    <property type="entry name" value="Pseudouridine synthase I, catalytic domain, N-terminal subdomain"/>
    <property type="match status" value="1"/>
</dbReference>
<reference evidence="7" key="2">
    <citation type="journal article" date="2021" name="PeerJ">
        <title>Extensive microbial diversity within the chicken gut microbiome revealed by metagenomics and culture.</title>
        <authorList>
            <person name="Gilroy R."/>
            <person name="Ravi A."/>
            <person name="Getino M."/>
            <person name="Pursley I."/>
            <person name="Horton D.L."/>
            <person name="Alikhan N.F."/>
            <person name="Baker D."/>
            <person name="Gharbi K."/>
            <person name="Hall N."/>
            <person name="Watson M."/>
            <person name="Adriaenssens E.M."/>
            <person name="Foster-Nyarko E."/>
            <person name="Jarju S."/>
            <person name="Secka A."/>
            <person name="Antonio M."/>
            <person name="Oren A."/>
            <person name="Chaudhuri R.R."/>
            <person name="La Ragione R."/>
            <person name="Hildebrand F."/>
            <person name="Pallen M.J."/>
        </authorList>
    </citation>
    <scope>NUCLEOTIDE SEQUENCE</scope>
    <source>
        <strain evidence="7">ChiHjej10B9-9673</strain>
    </source>
</reference>
<proteinExistence type="inferred from homology"/>
<dbReference type="SUPFAM" id="SSF55174">
    <property type="entry name" value="Alpha-L RNA-binding motif"/>
    <property type="match status" value="1"/>
</dbReference>
<sequence>MPRRRKVTRLDKLLAQSGLYSRSEARDLIRARRVSVGGEIASKPEQKCADSAEIRVDGEPVNCARFRYFMLDKPAGVLSATDDKSQSTVLDLLPAELRRLGLFPVGRLDKDTTGFLLLTNDGEFAHRVISPRYGVVKTYLARTAAQTGPEDVRAFAEGLTLADGTRCLPAVLEPLGGSRCRVLVSEGKYHQVKRMLAAVGKPCLELRRVKIGALELDPALHPGGFRELRQFETGLIFGSSQCF</sequence>
<evidence type="ECO:0000259" key="6">
    <source>
        <dbReference type="SMART" id="SM00363"/>
    </source>
</evidence>
<dbReference type="AlphaFoldDB" id="A0A9D1FCA2"/>
<dbReference type="CDD" id="cd00165">
    <property type="entry name" value="S4"/>
    <property type="match status" value="1"/>
</dbReference>
<dbReference type="GO" id="GO:0000455">
    <property type="term" value="P:enzyme-directed rRNA pseudouridine synthesis"/>
    <property type="evidence" value="ECO:0007669"/>
    <property type="project" value="UniProtKB-ARBA"/>
</dbReference>
<dbReference type="InterPro" id="IPR042092">
    <property type="entry name" value="PsdUridine_s_RsuA/RluB/E/F_cat"/>
</dbReference>
<dbReference type="Pfam" id="PF00849">
    <property type="entry name" value="PseudoU_synth_2"/>
    <property type="match status" value="1"/>
</dbReference>
<dbReference type="SUPFAM" id="SSF55120">
    <property type="entry name" value="Pseudouridine synthase"/>
    <property type="match status" value="1"/>
</dbReference>
<dbReference type="InterPro" id="IPR020103">
    <property type="entry name" value="PsdUridine_synth_cat_dom_sf"/>
</dbReference>
<evidence type="ECO:0000256" key="5">
    <source>
        <dbReference type="RuleBase" id="RU003887"/>
    </source>
</evidence>
<dbReference type="InterPro" id="IPR020094">
    <property type="entry name" value="TruA/RsuA/RluB/E/F_N"/>
</dbReference>
<dbReference type="PROSITE" id="PS01149">
    <property type="entry name" value="PSI_RSU"/>
    <property type="match status" value="1"/>
</dbReference>
<comment type="caution">
    <text evidence="7">The sequence shown here is derived from an EMBL/GenBank/DDBJ whole genome shotgun (WGS) entry which is preliminary data.</text>
</comment>
<dbReference type="PANTHER" id="PTHR47683">
    <property type="entry name" value="PSEUDOURIDINE SYNTHASE FAMILY PROTEIN-RELATED"/>
    <property type="match status" value="1"/>
</dbReference>
<dbReference type="InterPro" id="IPR036986">
    <property type="entry name" value="S4_RNA-bd_sf"/>
</dbReference>
<evidence type="ECO:0000256" key="4">
    <source>
        <dbReference type="PROSITE-ProRule" id="PRU00182"/>
    </source>
</evidence>
<dbReference type="InterPro" id="IPR000748">
    <property type="entry name" value="PsdUridine_synth_RsuA/RluB/E/F"/>
</dbReference>
<evidence type="ECO:0000256" key="1">
    <source>
        <dbReference type="ARBA" id="ARBA00008348"/>
    </source>
</evidence>
<dbReference type="Gene3D" id="3.10.290.10">
    <property type="entry name" value="RNA-binding S4 domain"/>
    <property type="match status" value="1"/>
</dbReference>
<dbReference type="InterPro" id="IPR006145">
    <property type="entry name" value="PsdUridine_synth_RsuA/RluA"/>
</dbReference>
<keyword evidence="2 4" id="KW-0694">RNA-binding</keyword>
<dbReference type="NCBIfam" id="TIGR00093">
    <property type="entry name" value="pseudouridine synthase"/>
    <property type="match status" value="1"/>
</dbReference>
<feature type="domain" description="RNA-binding S4" evidence="6">
    <location>
        <begin position="8"/>
        <end position="69"/>
    </location>
</feature>
<protein>
    <recommendedName>
        <fullName evidence="5">Pseudouridine synthase</fullName>
        <ecNumber evidence="5">5.4.99.-</ecNumber>
    </recommendedName>
</protein>
<name>A0A9D1FCA2_9FIRM</name>
<dbReference type="GO" id="GO:0003723">
    <property type="term" value="F:RNA binding"/>
    <property type="evidence" value="ECO:0007669"/>
    <property type="project" value="UniProtKB-KW"/>
</dbReference>
<dbReference type="InterPro" id="IPR050343">
    <property type="entry name" value="RsuA_PseudoU_synthase"/>
</dbReference>
<evidence type="ECO:0000256" key="3">
    <source>
        <dbReference type="ARBA" id="ARBA00023235"/>
    </source>
</evidence>